<comment type="caution">
    <text evidence="2">The sequence shown here is derived from an EMBL/GenBank/DDBJ whole genome shotgun (WGS) entry which is preliminary data.</text>
</comment>
<evidence type="ECO:0000256" key="1">
    <source>
        <dbReference type="SAM" id="MobiDB-lite"/>
    </source>
</evidence>
<proteinExistence type="predicted"/>
<evidence type="ECO:0000313" key="3">
    <source>
        <dbReference type="Proteomes" id="UP001054857"/>
    </source>
</evidence>
<dbReference type="EMBL" id="BMAR01000017">
    <property type="protein sequence ID" value="GFR47101.1"/>
    <property type="molecule type" value="Genomic_DNA"/>
</dbReference>
<dbReference type="Proteomes" id="UP001054857">
    <property type="component" value="Unassembled WGS sequence"/>
</dbReference>
<gene>
    <name evidence="2" type="ORF">Agub_g8670</name>
</gene>
<organism evidence="2 3">
    <name type="scientific">Astrephomene gubernaculifera</name>
    <dbReference type="NCBI Taxonomy" id="47775"/>
    <lineage>
        <taxon>Eukaryota</taxon>
        <taxon>Viridiplantae</taxon>
        <taxon>Chlorophyta</taxon>
        <taxon>core chlorophytes</taxon>
        <taxon>Chlorophyceae</taxon>
        <taxon>CS clade</taxon>
        <taxon>Chlamydomonadales</taxon>
        <taxon>Astrephomenaceae</taxon>
        <taxon>Astrephomene</taxon>
    </lineage>
</organism>
<dbReference type="Gene3D" id="1.10.486.10">
    <property type="entry name" value="PCRA, domain 4"/>
    <property type="match status" value="1"/>
</dbReference>
<evidence type="ECO:0000313" key="2">
    <source>
        <dbReference type="EMBL" id="GFR47101.1"/>
    </source>
</evidence>
<protein>
    <submittedName>
        <fullName evidence="2">Uncharacterized protein</fullName>
    </submittedName>
</protein>
<accession>A0AAD3DWJ8</accession>
<reference evidence="2 3" key="1">
    <citation type="journal article" date="2021" name="Sci. Rep.">
        <title>Genome sequencing of the multicellular alga Astrephomene provides insights into convergent evolution of germ-soma differentiation.</title>
        <authorList>
            <person name="Yamashita S."/>
            <person name="Yamamoto K."/>
            <person name="Matsuzaki R."/>
            <person name="Suzuki S."/>
            <person name="Yamaguchi H."/>
            <person name="Hirooka S."/>
            <person name="Minakuchi Y."/>
            <person name="Miyagishima S."/>
            <person name="Kawachi M."/>
            <person name="Toyoda A."/>
            <person name="Nozaki H."/>
        </authorList>
    </citation>
    <scope>NUCLEOTIDE SEQUENCE [LARGE SCALE GENOMIC DNA]</scope>
    <source>
        <strain evidence="2 3">NIES-4017</strain>
    </source>
</reference>
<feature type="non-terminal residue" evidence="2">
    <location>
        <position position="128"/>
    </location>
</feature>
<feature type="non-terminal residue" evidence="2">
    <location>
        <position position="1"/>
    </location>
</feature>
<feature type="region of interest" description="Disordered" evidence="1">
    <location>
        <begin position="52"/>
        <end position="81"/>
    </location>
</feature>
<feature type="compositionally biased region" description="Basic and acidic residues" evidence="1">
    <location>
        <begin position="52"/>
        <end position="61"/>
    </location>
</feature>
<name>A0AAD3DWJ8_9CHLO</name>
<feature type="region of interest" description="Disordered" evidence="1">
    <location>
        <begin position="108"/>
        <end position="128"/>
    </location>
</feature>
<sequence>STVKMTKAAKQNIQAFRGLIWYLRRRAVRLTSVHVLLDELLRRSGYADMLESQRQRLEEKGGGGQGKGRKAAASGDPAEETYECQERLRTLMELAGDPESWVADAYLPDTEQEGTMAERGLQARLRAE</sequence>
<dbReference type="AlphaFoldDB" id="A0AAD3DWJ8"/>
<keyword evidence="3" id="KW-1185">Reference proteome</keyword>